<evidence type="ECO:0000313" key="3">
    <source>
        <dbReference type="Proteomes" id="UP000256869"/>
    </source>
</evidence>
<keyword evidence="3" id="KW-1185">Reference proteome</keyword>
<feature type="domain" description="SGNH hydrolase-type esterase" evidence="1">
    <location>
        <begin position="9"/>
        <end position="212"/>
    </location>
</feature>
<dbReference type="SUPFAM" id="SSF52266">
    <property type="entry name" value="SGNH hydrolase"/>
    <property type="match status" value="1"/>
</dbReference>
<evidence type="ECO:0000313" key="2">
    <source>
        <dbReference type="EMBL" id="RED64796.1"/>
    </source>
</evidence>
<dbReference type="OrthoDB" id="2513075at2"/>
<dbReference type="EMBL" id="QRDY01000002">
    <property type="protein sequence ID" value="RED64796.1"/>
    <property type="molecule type" value="Genomic_DNA"/>
</dbReference>
<name>A0A3D9IUJ9_9BACL</name>
<dbReference type="AlphaFoldDB" id="A0A3D9IUJ9"/>
<reference evidence="2 3" key="1">
    <citation type="submission" date="2018-07" db="EMBL/GenBank/DDBJ databases">
        <title>Genomic Encyclopedia of Type Strains, Phase III (KMG-III): the genomes of soil and plant-associated and newly described type strains.</title>
        <authorList>
            <person name="Whitman W."/>
        </authorList>
    </citation>
    <scope>NUCLEOTIDE SEQUENCE [LARGE SCALE GENOMIC DNA]</scope>
    <source>
        <strain evidence="2 3">CECT 8236</strain>
    </source>
</reference>
<dbReference type="PANTHER" id="PTHR30383:SF5">
    <property type="entry name" value="SGNH HYDROLASE-TYPE ESTERASE DOMAIN-CONTAINING PROTEIN"/>
    <property type="match status" value="1"/>
</dbReference>
<proteinExistence type="predicted"/>
<dbReference type="Proteomes" id="UP000256869">
    <property type="component" value="Unassembled WGS sequence"/>
</dbReference>
<accession>A0A3D9IUJ9</accession>
<dbReference type="PANTHER" id="PTHR30383">
    <property type="entry name" value="THIOESTERASE 1/PROTEASE 1/LYSOPHOSPHOLIPASE L1"/>
    <property type="match status" value="1"/>
</dbReference>
<dbReference type="Pfam" id="PF13472">
    <property type="entry name" value="Lipase_GDSL_2"/>
    <property type="match status" value="1"/>
</dbReference>
<dbReference type="Gene3D" id="3.40.50.1110">
    <property type="entry name" value="SGNH hydrolase"/>
    <property type="match status" value="1"/>
</dbReference>
<dbReference type="InterPro" id="IPR013830">
    <property type="entry name" value="SGNH_hydro"/>
</dbReference>
<dbReference type="InterPro" id="IPR051532">
    <property type="entry name" value="Ester_Hydrolysis_Enzymes"/>
</dbReference>
<dbReference type="CDD" id="cd01834">
    <property type="entry name" value="SGNH_hydrolase_like_2"/>
    <property type="match status" value="1"/>
</dbReference>
<comment type="caution">
    <text evidence="2">The sequence shown here is derived from an EMBL/GenBank/DDBJ whole genome shotgun (WGS) entry which is preliminary data.</text>
</comment>
<dbReference type="GO" id="GO:0004622">
    <property type="term" value="F:phosphatidylcholine lysophospholipase activity"/>
    <property type="evidence" value="ECO:0007669"/>
    <property type="project" value="TreeGrafter"/>
</dbReference>
<organism evidence="2 3">
    <name type="scientific">Cohnella lupini</name>
    <dbReference type="NCBI Taxonomy" id="1294267"/>
    <lineage>
        <taxon>Bacteria</taxon>
        <taxon>Bacillati</taxon>
        <taxon>Bacillota</taxon>
        <taxon>Bacilli</taxon>
        <taxon>Bacillales</taxon>
        <taxon>Paenibacillaceae</taxon>
        <taxon>Cohnella</taxon>
    </lineage>
</organism>
<evidence type="ECO:0000259" key="1">
    <source>
        <dbReference type="Pfam" id="PF13472"/>
    </source>
</evidence>
<dbReference type="RefSeq" id="WP_115991560.1">
    <property type="nucleotide sequence ID" value="NZ_QRDY01000002.1"/>
</dbReference>
<dbReference type="InterPro" id="IPR036514">
    <property type="entry name" value="SGNH_hydro_sf"/>
</dbReference>
<sequence>MADAKTIVFLGDSITDEGTYISFLDAHFLQSAPSVPRLTLINLGVSSETASGLSEPDHPFPRPCVHERLDRALSESRPDWVVICYGMNDGIYYPFAEERFEAYKDGMLKVIGAVQRAGAKAIVMTPPPFDASTLDESILLPEGEEKYSYSAPYAQYNSVLGRYSDWLLTLGSVVDGIVPIREPLLRYIADERSKDPGYRYGDGIHPDAGGHWIIAKTLFKRLFEIDMENTPAYVSQPEKSPVYQLVWERHRLLSAAWKEHVGHTNENKDVALPLDIAILRGEELATRIGELSKETVRES</sequence>
<protein>
    <submittedName>
        <fullName evidence="2">Lysophospholipase L1-like esterase</fullName>
    </submittedName>
</protein>
<gene>
    <name evidence="2" type="ORF">DFP95_102217</name>
</gene>